<dbReference type="GO" id="GO:0005524">
    <property type="term" value="F:ATP binding"/>
    <property type="evidence" value="ECO:0007669"/>
    <property type="project" value="UniProtKB-KW"/>
</dbReference>
<proteinExistence type="inferred from homology"/>
<gene>
    <name evidence="12" type="primary">pyrG</name>
    <name evidence="12" type="ordered locus">MHLP_00615</name>
</gene>
<feature type="domain" description="CTP synthase N-terminal" evidence="11">
    <location>
        <begin position="2"/>
        <end position="266"/>
    </location>
</feature>
<dbReference type="PANTHER" id="PTHR11550">
    <property type="entry name" value="CTP SYNTHASE"/>
    <property type="match status" value="1"/>
</dbReference>
<reference evidence="13" key="2">
    <citation type="submission" date="2012-07" db="EMBL/GenBank/DDBJ databases">
        <title>Complete genome sequence of 'Candidatus Mycoplasma haemolamae'.</title>
        <authorList>
            <person name="Guimaraes A.M.S."/>
            <person name="Toth B."/>
            <person name="Santos A.P."/>
            <person name="Nascimento N.C."/>
            <person name="Sojka J.E."/>
            <person name="Messick J.B."/>
        </authorList>
    </citation>
    <scope>NUCLEOTIDE SEQUENCE [LARGE SCALE GENOMIC DNA]</scope>
    <source>
        <strain evidence="13">Purdue</strain>
    </source>
</reference>
<dbReference type="Pfam" id="PF06418">
    <property type="entry name" value="CTP_synth_N"/>
    <property type="match status" value="1"/>
</dbReference>
<dbReference type="NCBIfam" id="TIGR00337">
    <property type="entry name" value="PyrG"/>
    <property type="match status" value="1"/>
</dbReference>
<dbReference type="NCBIfam" id="NF003792">
    <property type="entry name" value="PRK05380.1"/>
    <property type="match status" value="1"/>
</dbReference>
<dbReference type="KEGG" id="mhl:MHLP_00615"/>
<dbReference type="SUPFAM" id="SSF52317">
    <property type="entry name" value="Class I glutamine amidotransferase-like"/>
    <property type="match status" value="1"/>
</dbReference>
<keyword evidence="4 12" id="KW-0436">Ligase</keyword>
<evidence type="ECO:0000259" key="11">
    <source>
        <dbReference type="Pfam" id="PF06418"/>
    </source>
</evidence>
<dbReference type="PANTHER" id="PTHR11550:SF0">
    <property type="entry name" value="CTP SYNTHASE-RELATED"/>
    <property type="match status" value="1"/>
</dbReference>
<evidence type="ECO:0000256" key="8">
    <source>
        <dbReference type="ARBA" id="ARBA00022975"/>
    </source>
</evidence>
<dbReference type="InterPro" id="IPR017456">
    <property type="entry name" value="CTP_synthase_N"/>
</dbReference>
<dbReference type="EC" id="6.3.4.2" evidence="3"/>
<keyword evidence="8" id="KW-0665">Pyrimidine biosynthesis</keyword>
<name>I7BIQ4_MYCHA</name>
<dbReference type="GO" id="GO:0019856">
    <property type="term" value="P:pyrimidine nucleobase biosynthetic process"/>
    <property type="evidence" value="ECO:0007669"/>
    <property type="project" value="TreeGrafter"/>
</dbReference>
<sequence>MKIIFLTGGVYSSVGKGVMLSSIGKVLQFEGFRCNVLKFDPYLNYNSKFLSPLQHGEVFVTGDGEETDLDLGHYERFLGIKLDTNSCFTTGKIFHRMLEKERQGGYGGETVQIVPHLIQEIISRFEYFEDKGTEILLVELGGTVSDLEQKPFLLAAAQLKAQKKDEDMVFIHIAPVLTLKYNGEKKTKPIQHSISLLKEVGITPDLLILKGENALSKSELAKISFNFPAIDEKNILSAPYQLNIYEIPLYLYREEKLFPRLAELLKLDERHSHSSEELQSWERFSQLIRYPKQHHLKVGIIGKYSSSLESYYSIIQSLEFASYELSIDLRIEVVRSESLDSEEKLKGFDVIVVTPGFGEKSLDGMFLAIKNARENKVPFLGICFGMQLALIEYYRNVFKLPDANSLELDPSTKFPILVPWSDSKEMRLGDKSVSIVKGTKLEGIYPSSEIKVRHRNRYIFNKDLAEKQGGLKTSNLVLSAWAESNILEGIELKDHPFFVAVQYHPEFHSRPSSPEPLFSELLKAALKKS</sequence>
<dbReference type="GO" id="GO:0005829">
    <property type="term" value="C:cytosol"/>
    <property type="evidence" value="ECO:0007669"/>
    <property type="project" value="TreeGrafter"/>
</dbReference>
<dbReference type="OrthoDB" id="9801107at2"/>
<evidence type="ECO:0000256" key="6">
    <source>
        <dbReference type="ARBA" id="ARBA00022840"/>
    </source>
</evidence>
<protein>
    <recommendedName>
        <fullName evidence="3">CTP synthase (glutamine hydrolyzing)</fullName>
        <ecNumber evidence="3">6.3.4.2</ecNumber>
    </recommendedName>
</protein>
<comment type="pathway">
    <text evidence="1">Pyrimidine metabolism; CTP biosynthesis via de novo pathway; CTP from UDP: step 2/2.</text>
</comment>
<dbReference type="AlphaFoldDB" id="I7BIQ4"/>
<dbReference type="PATRIC" id="fig|1212765.3.peg.147"/>
<evidence type="ECO:0000256" key="5">
    <source>
        <dbReference type="ARBA" id="ARBA00022741"/>
    </source>
</evidence>
<dbReference type="UniPathway" id="UPA00159">
    <property type="reaction ID" value="UER00277"/>
</dbReference>
<dbReference type="GO" id="GO:0003883">
    <property type="term" value="F:CTP synthase activity"/>
    <property type="evidence" value="ECO:0007669"/>
    <property type="project" value="UniProtKB-EC"/>
</dbReference>
<evidence type="ECO:0000259" key="10">
    <source>
        <dbReference type="Pfam" id="PF00117"/>
    </source>
</evidence>
<dbReference type="InterPro" id="IPR033828">
    <property type="entry name" value="GATase1_CTP_Synthase"/>
</dbReference>
<dbReference type="Gene3D" id="3.40.50.880">
    <property type="match status" value="1"/>
</dbReference>
<dbReference type="STRING" id="1212765.MHLP_00615"/>
<dbReference type="EMBL" id="CP003731">
    <property type="protein sequence ID" value="AFO51703.1"/>
    <property type="molecule type" value="Genomic_DNA"/>
</dbReference>
<evidence type="ECO:0000256" key="1">
    <source>
        <dbReference type="ARBA" id="ARBA00005171"/>
    </source>
</evidence>
<dbReference type="Proteomes" id="UP000006502">
    <property type="component" value="Chromosome"/>
</dbReference>
<evidence type="ECO:0000256" key="7">
    <source>
        <dbReference type="ARBA" id="ARBA00022962"/>
    </source>
</evidence>
<evidence type="ECO:0000313" key="13">
    <source>
        <dbReference type="Proteomes" id="UP000006502"/>
    </source>
</evidence>
<evidence type="ECO:0000256" key="3">
    <source>
        <dbReference type="ARBA" id="ARBA00012291"/>
    </source>
</evidence>
<comment type="catalytic activity">
    <reaction evidence="9">
        <text>UTP + L-glutamine + ATP + H2O = CTP + L-glutamate + ADP + phosphate + 2 H(+)</text>
        <dbReference type="Rhea" id="RHEA:26426"/>
        <dbReference type="ChEBI" id="CHEBI:15377"/>
        <dbReference type="ChEBI" id="CHEBI:15378"/>
        <dbReference type="ChEBI" id="CHEBI:29985"/>
        <dbReference type="ChEBI" id="CHEBI:30616"/>
        <dbReference type="ChEBI" id="CHEBI:37563"/>
        <dbReference type="ChEBI" id="CHEBI:43474"/>
        <dbReference type="ChEBI" id="CHEBI:46398"/>
        <dbReference type="ChEBI" id="CHEBI:58359"/>
        <dbReference type="ChEBI" id="CHEBI:456216"/>
        <dbReference type="EC" id="6.3.4.2"/>
    </reaction>
</comment>
<organism evidence="12 13">
    <name type="scientific">Mycoplasma haematolamae (strain Purdue)</name>
    <dbReference type="NCBI Taxonomy" id="1212765"/>
    <lineage>
        <taxon>Bacteria</taxon>
        <taxon>Bacillati</taxon>
        <taxon>Mycoplasmatota</taxon>
        <taxon>Mollicutes</taxon>
        <taxon>Mycoplasmataceae</taxon>
        <taxon>Mycoplasma</taxon>
    </lineage>
</organism>
<dbReference type="GO" id="GO:0044210">
    <property type="term" value="P:'de novo' CTP biosynthetic process"/>
    <property type="evidence" value="ECO:0007669"/>
    <property type="project" value="UniProtKB-UniPathway"/>
</dbReference>
<keyword evidence="13" id="KW-1185">Reference proteome</keyword>
<dbReference type="InterPro" id="IPR017926">
    <property type="entry name" value="GATASE"/>
</dbReference>
<dbReference type="InterPro" id="IPR029062">
    <property type="entry name" value="Class_I_gatase-like"/>
</dbReference>
<evidence type="ECO:0000256" key="9">
    <source>
        <dbReference type="ARBA" id="ARBA00047781"/>
    </source>
</evidence>
<evidence type="ECO:0000256" key="2">
    <source>
        <dbReference type="ARBA" id="ARBA00007533"/>
    </source>
</evidence>
<evidence type="ECO:0000256" key="4">
    <source>
        <dbReference type="ARBA" id="ARBA00022598"/>
    </source>
</evidence>
<dbReference type="PROSITE" id="PS51273">
    <property type="entry name" value="GATASE_TYPE_1"/>
    <property type="match status" value="1"/>
</dbReference>
<keyword evidence="7" id="KW-0315">Glutamine amidotransferase</keyword>
<dbReference type="Gene3D" id="3.40.50.300">
    <property type="entry name" value="P-loop containing nucleotide triphosphate hydrolases"/>
    <property type="match status" value="1"/>
</dbReference>
<evidence type="ECO:0000313" key="12">
    <source>
        <dbReference type="EMBL" id="AFO51703.1"/>
    </source>
</evidence>
<dbReference type="HOGENOM" id="CLU_011675_5_0_14"/>
<dbReference type="Pfam" id="PF00117">
    <property type="entry name" value="GATase"/>
    <property type="match status" value="1"/>
</dbReference>
<dbReference type="GO" id="GO:0042802">
    <property type="term" value="F:identical protein binding"/>
    <property type="evidence" value="ECO:0007669"/>
    <property type="project" value="TreeGrafter"/>
</dbReference>
<reference evidence="12 13" key="1">
    <citation type="journal article" date="2012" name="J. Bacteriol.">
        <title>Genome Sequence of "Candidatus Mycoplasma haemolamae" Strain Purdue, a Red Blood Cell Pathogen of Alpacas (Vicugna pacos) and Llamas (Lama glama).</title>
        <authorList>
            <person name="Guimaraes A.M."/>
            <person name="Toth B."/>
            <person name="Santos A.P."/>
            <person name="do Nascimento N.C."/>
            <person name="Kritchevsky J.E."/>
            <person name="Messick J.B."/>
        </authorList>
    </citation>
    <scope>NUCLEOTIDE SEQUENCE [LARGE SCALE GENOMIC DNA]</scope>
    <source>
        <strain evidence="12 13">Purdue</strain>
    </source>
</reference>
<accession>I7BIQ4</accession>
<dbReference type="CDD" id="cd01746">
    <property type="entry name" value="GATase1_CTP_Synthase"/>
    <property type="match status" value="1"/>
</dbReference>
<dbReference type="SUPFAM" id="SSF52540">
    <property type="entry name" value="P-loop containing nucleoside triphosphate hydrolases"/>
    <property type="match status" value="1"/>
</dbReference>
<dbReference type="InterPro" id="IPR027417">
    <property type="entry name" value="P-loop_NTPase"/>
</dbReference>
<keyword evidence="6" id="KW-0067">ATP-binding</keyword>
<dbReference type="InterPro" id="IPR004468">
    <property type="entry name" value="CTP_synthase"/>
</dbReference>
<feature type="domain" description="Glutamine amidotransferase" evidence="10">
    <location>
        <begin position="309"/>
        <end position="523"/>
    </location>
</feature>
<comment type="similarity">
    <text evidence="2">Belongs to the CTP synthase family.</text>
</comment>
<keyword evidence="5" id="KW-0547">Nucleotide-binding</keyword>